<dbReference type="PROSITE" id="PS50943">
    <property type="entry name" value="HTH_CROC1"/>
    <property type="match status" value="1"/>
</dbReference>
<keyword evidence="3" id="KW-1185">Reference proteome</keyword>
<dbReference type="OrthoDB" id="1726456at2"/>
<accession>I4A720</accession>
<sequence>MVGENIKRYLENKGVTQVFLAEKAKISTGAINQMLNGKRKIIVEEYLALKCLKLIAAYRTRKLDKLPKNRWAEILVRGGTIKS</sequence>
<dbReference type="AlphaFoldDB" id="I4A720"/>
<evidence type="ECO:0000259" key="1">
    <source>
        <dbReference type="PROSITE" id="PS50943"/>
    </source>
</evidence>
<dbReference type="InterPro" id="IPR001387">
    <property type="entry name" value="Cro/C1-type_HTH"/>
</dbReference>
<evidence type="ECO:0000313" key="2">
    <source>
        <dbReference type="EMBL" id="AFL99754.1"/>
    </source>
</evidence>
<dbReference type="Pfam" id="PF01381">
    <property type="entry name" value="HTH_3"/>
    <property type="match status" value="1"/>
</dbReference>
<dbReference type="SUPFAM" id="SSF47413">
    <property type="entry name" value="lambda repressor-like DNA-binding domains"/>
    <property type="match status" value="1"/>
</dbReference>
<dbReference type="InterPro" id="IPR010982">
    <property type="entry name" value="Lambda_DNA-bd_dom_sf"/>
</dbReference>
<dbReference type="GO" id="GO:0003677">
    <property type="term" value="F:DNA binding"/>
    <property type="evidence" value="ECO:0007669"/>
    <property type="project" value="InterPro"/>
</dbReference>
<dbReference type="STRING" id="756499.Desde_1328"/>
<dbReference type="HOGENOM" id="CLU_2537072_0_0_9"/>
<dbReference type="KEGG" id="ddh:Desde_1328"/>
<proteinExistence type="predicted"/>
<evidence type="ECO:0000313" key="3">
    <source>
        <dbReference type="Proteomes" id="UP000006053"/>
    </source>
</evidence>
<organism evidence="2 3">
    <name type="scientific">Desulfitobacterium dehalogenans (strain ATCC 51507 / DSM 9161 / JW/IU-DC1)</name>
    <dbReference type="NCBI Taxonomy" id="756499"/>
    <lineage>
        <taxon>Bacteria</taxon>
        <taxon>Bacillati</taxon>
        <taxon>Bacillota</taxon>
        <taxon>Clostridia</taxon>
        <taxon>Eubacteriales</taxon>
        <taxon>Desulfitobacteriaceae</taxon>
        <taxon>Desulfitobacterium</taxon>
    </lineage>
</organism>
<reference evidence="2 3" key="2">
    <citation type="journal article" date="2015" name="J. Bacteriol.">
        <title>Genomic, proteomic, and biochemical analysis of the organohalide respiratory pathway in Desulfitobacterium dehalogenans.</title>
        <authorList>
            <person name="Kruse T."/>
            <person name="van de Pas B.A."/>
            <person name="Atteia A."/>
            <person name="Krab K."/>
            <person name="Hagen W.R."/>
            <person name="Goodwin L."/>
            <person name="Chain P."/>
            <person name="Boeren S."/>
            <person name="Maphosa F."/>
            <person name="Schraa G."/>
            <person name="de Vos W.M."/>
            <person name="van der Oost J."/>
            <person name="Smidt H."/>
            <person name="Stams A.J."/>
        </authorList>
    </citation>
    <scope>NUCLEOTIDE SEQUENCE [LARGE SCALE GENOMIC DNA]</scope>
    <source>
        <strain evidence="3">ATCC 51507 / DSM 9161 / JW/IU-DC1</strain>
    </source>
</reference>
<reference evidence="3" key="1">
    <citation type="submission" date="2012-06" db="EMBL/GenBank/DDBJ databases">
        <title>Complete sequence of Desulfitobacterium dehalogenans ATCC 51507.</title>
        <authorList>
            <person name="Lucas S."/>
            <person name="Han J."/>
            <person name="Lapidus A."/>
            <person name="Cheng J.-F."/>
            <person name="Goodwin L."/>
            <person name="Pitluck S."/>
            <person name="Peters L."/>
            <person name="Ovchinnikova G."/>
            <person name="Teshima H."/>
            <person name="Detter J.C."/>
            <person name="Han C."/>
            <person name="Tapia R."/>
            <person name="Land M."/>
            <person name="Hauser L."/>
            <person name="Kyrpides N."/>
            <person name="Ivanova N."/>
            <person name="Pagani I."/>
            <person name="Kruse T."/>
            <person name="de Vos W.M."/>
            <person name="Smidt H."/>
            <person name="Woyke T."/>
        </authorList>
    </citation>
    <scope>NUCLEOTIDE SEQUENCE [LARGE SCALE GENOMIC DNA]</scope>
    <source>
        <strain evidence="3">ATCC 51507 / DSM 9161 / JW/IU-DC1</strain>
    </source>
</reference>
<dbReference type="Gene3D" id="1.10.260.40">
    <property type="entry name" value="lambda repressor-like DNA-binding domains"/>
    <property type="match status" value="1"/>
</dbReference>
<dbReference type="CDD" id="cd00093">
    <property type="entry name" value="HTH_XRE"/>
    <property type="match status" value="1"/>
</dbReference>
<dbReference type="Proteomes" id="UP000006053">
    <property type="component" value="Chromosome"/>
</dbReference>
<dbReference type="EMBL" id="CP003348">
    <property type="protein sequence ID" value="AFL99754.1"/>
    <property type="molecule type" value="Genomic_DNA"/>
</dbReference>
<feature type="domain" description="HTH cro/C1-type" evidence="1">
    <location>
        <begin position="6"/>
        <end position="41"/>
    </location>
</feature>
<gene>
    <name evidence="2" type="ordered locus">Desde_1328</name>
</gene>
<name>I4A720_DESDJ</name>
<dbReference type="RefSeq" id="WP_014793244.1">
    <property type="nucleotide sequence ID" value="NC_018017.1"/>
</dbReference>
<protein>
    <submittedName>
        <fullName evidence="2">Helix-turn-helix protein</fullName>
    </submittedName>
</protein>